<dbReference type="HOGENOM" id="CLU_175002_0_0_1"/>
<dbReference type="Proteomes" id="UP000054485">
    <property type="component" value="Unassembled WGS sequence"/>
</dbReference>
<proteinExistence type="predicted"/>
<dbReference type="InParanoid" id="A0A0D0A0Y2"/>
<protein>
    <submittedName>
        <fullName evidence="1">Uncharacterized protein</fullName>
    </submittedName>
</protein>
<reference evidence="1 2" key="1">
    <citation type="submission" date="2014-04" db="EMBL/GenBank/DDBJ databases">
        <authorList>
            <consortium name="DOE Joint Genome Institute"/>
            <person name="Kuo A."/>
            <person name="Ruytinx J."/>
            <person name="Rineau F."/>
            <person name="Colpaert J."/>
            <person name="Kohler A."/>
            <person name="Nagy L.G."/>
            <person name="Floudas D."/>
            <person name="Copeland A."/>
            <person name="Barry K.W."/>
            <person name="Cichocki N."/>
            <person name="Veneault-Fourrey C."/>
            <person name="LaButti K."/>
            <person name="Lindquist E.A."/>
            <person name="Lipzen A."/>
            <person name="Lundell T."/>
            <person name="Morin E."/>
            <person name="Murat C."/>
            <person name="Sun H."/>
            <person name="Tunlid A."/>
            <person name="Henrissat B."/>
            <person name="Grigoriev I.V."/>
            <person name="Hibbett D.S."/>
            <person name="Martin F."/>
            <person name="Nordberg H.P."/>
            <person name="Cantor M.N."/>
            <person name="Hua S.X."/>
        </authorList>
    </citation>
    <scope>NUCLEOTIDE SEQUENCE [LARGE SCALE GENOMIC DNA]</scope>
    <source>
        <strain evidence="1 2">UH-Slu-Lm8-n1</strain>
    </source>
</reference>
<gene>
    <name evidence="1" type="ORF">CY34DRAFT_19516</name>
</gene>
<evidence type="ECO:0000313" key="1">
    <source>
        <dbReference type="EMBL" id="KIK31839.1"/>
    </source>
</evidence>
<dbReference type="OrthoDB" id="2602444at2759"/>
<keyword evidence="2" id="KW-1185">Reference proteome</keyword>
<name>A0A0D0A0Y2_9AGAM</name>
<dbReference type="AlphaFoldDB" id="A0A0D0A0Y2"/>
<sequence length="109" mass="12479">MVKYCGYLVSDSWLKQRALDVGHPPAKTPEDTSNMILLGSRDVMARTGVLPYTSFRRVKTPKGKYFWCIAFACNDPWEQLATNVPPEEKYKALKEALGREGPPRWYRAI</sequence>
<organism evidence="1 2">
    <name type="scientific">Suillus luteus UH-Slu-Lm8-n1</name>
    <dbReference type="NCBI Taxonomy" id="930992"/>
    <lineage>
        <taxon>Eukaryota</taxon>
        <taxon>Fungi</taxon>
        <taxon>Dikarya</taxon>
        <taxon>Basidiomycota</taxon>
        <taxon>Agaricomycotina</taxon>
        <taxon>Agaricomycetes</taxon>
        <taxon>Agaricomycetidae</taxon>
        <taxon>Boletales</taxon>
        <taxon>Suillineae</taxon>
        <taxon>Suillaceae</taxon>
        <taxon>Suillus</taxon>
    </lineage>
</organism>
<reference evidence="2" key="2">
    <citation type="submission" date="2015-01" db="EMBL/GenBank/DDBJ databases">
        <title>Evolutionary Origins and Diversification of the Mycorrhizal Mutualists.</title>
        <authorList>
            <consortium name="DOE Joint Genome Institute"/>
            <consortium name="Mycorrhizal Genomics Consortium"/>
            <person name="Kohler A."/>
            <person name="Kuo A."/>
            <person name="Nagy L.G."/>
            <person name="Floudas D."/>
            <person name="Copeland A."/>
            <person name="Barry K.W."/>
            <person name="Cichocki N."/>
            <person name="Veneault-Fourrey C."/>
            <person name="LaButti K."/>
            <person name="Lindquist E.A."/>
            <person name="Lipzen A."/>
            <person name="Lundell T."/>
            <person name="Morin E."/>
            <person name="Murat C."/>
            <person name="Riley R."/>
            <person name="Ohm R."/>
            <person name="Sun H."/>
            <person name="Tunlid A."/>
            <person name="Henrissat B."/>
            <person name="Grigoriev I.V."/>
            <person name="Hibbett D.S."/>
            <person name="Martin F."/>
        </authorList>
    </citation>
    <scope>NUCLEOTIDE SEQUENCE [LARGE SCALE GENOMIC DNA]</scope>
    <source>
        <strain evidence="2">UH-Slu-Lm8-n1</strain>
    </source>
</reference>
<dbReference type="EMBL" id="KN836599">
    <property type="protein sequence ID" value="KIK31839.1"/>
    <property type="molecule type" value="Genomic_DNA"/>
</dbReference>
<accession>A0A0D0A0Y2</accession>
<evidence type="ECO:0000313" key="2">
    <source>
        <dbReference type="Proteomes" id="UP000054485"/>
    </source>
</evidence>